<evidence type="ECO:0000256" key="3">
    <source>
        <dbReference type="ARBA" id="ARBA00023015"/>
    </source>
</evidence>
<dbReference type="Pfam" id="PF00486">
    <property type="entry name" value="Trans_reg_C"/>
    <property type="match status" value="1"/>
</dbReference>
<dbReference type="Proteomes" id="UP001609176">
    <property type="component" value="Unassembled WGS sequence"/>
</dbReference>
<keyword evidence="5" id="KW-0804">Transcription</keyword>
<keyword evidence="4 6" id="KW-0238">DNA-binding</keyword>
<reference evidence="11 12" key="1">
    <citation type="submission" date="2024-10" db="EMBL/GenBank/DDBJ databases">
        <authorList>
            <person name="Riesco R."/>
        </authorList>
    </citation>
    <scope>NUCLEOTIDE SEQUENCE [LARGE SCALE GENOMIC DNA]</scope>
    <source>
        <strain evidence="10 12">NCIMB 15448</strain>
        <strain evidence="8 11">NCIMB 15449</strain>
        <strain evidence="9 13">NCIMB 15450</strain>
    </source>
</reference>
<comment type="caution">
    <text evidence="10">The sequence shown here is derived from an EMBL/GenBank/DDBJ whole genome shotgun (WGS) entry which is preliminary data.</text>
</comment>
<evidence type="ECO:0000256" key="2">
    <source>
        <dbReference type="ARBA" id="ARBA00023012"/>
    </source>
</evidence>
<keyword evidence="13" id="KW-1185">Reference proteome</keyword>
<sequence>MLEVGDVTIDVATHQVWRAGTEVPLTAREFALLRYFMHHPGEVLSLGDLLEHVWDANADPFTSSPRVILSRLRRKLGTPAPIVTVTNVGYQLVSQA</sequence>
<evidence type="ECO:0000256" key="4">
    <source>
        <dbReference type="ARBA" id="ARBA00023125"/>
    </source>
</evidence>
<protein>
    <submittedName>
        <fullName evidence="10">Winged helix-turn-helix domain-containing protein</fullName>
    </submittedName>
</protein>
<evidence type="ECO:0000259" key="7">
    <source>
        <dbReference type="PROSITE" id="PS51755"/>
    </source>
</evidence>
<keyword evidence="2" id="KW-0902">Two-component regulatory system</keyword>
<dbReference type="InterPro" id="IPR039420">
    <property type="entry name" value="WalR-like"/>
</dbReference>
<dbReference type="PANTHER" id="PTHR48111:SF1">
    <property type="entry name" value="TWO-COMPONENT RESPONSE REGULATOR ORR33"/>
    <property type="match status" value="1"/>
</dbReference>
<evidence type="ECO:0000313" key="9">
    <source>
        <dbReference type="EMBL" id="MFH5229213.1"/>
    </source>
</evidence>
<evidence type="ECO:0000256" key="1">
    <source>
        <dbReference type="ARBA" id="ARBA00022553"/>
    </source>
</evidence>
<dbReference type="Proteomes" id="UP001609219">
    <property type="component" value="Unassembled WGS sequence"/>
</dbReference>
<evidence type="ECO:0000313" key="11">
    <source>
        <dbReference type="Proteomes" id="UP001609175"/>
    </source>
</evidence>
<dbReference type="Proteomes" id="UP001609175">
    <property type="component" value="Unassembled WGS sequence"/>
</dbReference>
<proteinExistence type="predicted"/>
<dbReference type="InterPro" id="IPR036388">
    <property type="entry name" value="WH-like_DNA-bd_sf"/>
</dbReference>
<name>A0ABW7KL39_9NOCA</name>
<dbReference type="PANTHER" id="PTHR48111">
    <property type="entry name" value="REGULATOR OF RPOS"/>
    <property type="match status" value="1"/>
</dbReference>
<keyword evidence="1" id="KW-0597">Phosphoprotein</keyword>
<evidence type="ECO:0000313" key="8">
    <source>
        <dbReference type="EMBL" id="MFH5207084.1"/>
    </source>
</evidence>
<dbReference type="InterPro" id="IPR001867">
    <property type="entry name" value="OmpR/PhoB-type_DNA-bd"/>
</dbReference>
<gene>
    <name evidence="10" type="ORF">ACHIPV_15145</name>
    <name evidence="8" type="ORF">ACHIPZ_02440</name>
    <name evidence="9" type="ORF">ACHIRB_11600</name>
</gene>
<accession>A0ABW7KL39</accession>
<evidence type="ECO:0000313" key="10">
    <source>
        <dbReference type="EMBL" id="MFH5243198.1"/>
    </source>
</evidence>
<dbReference type="CDD" id="cd00383">
    <property type="entry name" value="trans_reg_C"/>
    <property type="match status" value="1"/>
</dbReference>
<evidence type="ECO:0000313" key="13">
    <source>
        <dbReference type="Proteomes" id="UP001609219"/>
    </source>
</evidence>
<dbReference type="RefSeq" id="WP_395112520.1">
    <property type="nucleotide sequence ID" value="NZ_JBIMSN010000050.1"/>
</dbReference>
<dbReference type="SMART" id="SM00862">
    <property type="entry name" value="Trans_reg_C"/>
    <property type="match status" value="1"/>
</dbReference>
<dbReference type="Gene3D" id="1.10.10.10">
    <property type="entry name" value="Winged helix-like DNA-binding domain superfamily/Winged helix DNA-binding domain"/>
    <property type="match status" value="1"/>
</dbReference>
<feature type="domain" description="OmpR/PhoB-type" evidence="7">
    <location>
        <begin position="1"/>
        <end position="94"/>
    </location>
</feature>
<evidence type="ECO:0000256" key="5">
    <source>
        <dbReference type="ARBA" id="ARBA00023163"/>
    </source>
</evidence>
<evidence type="ECO:0000256" key="6">
    <source>
        <dbReference type="PROSITE-ProRule" id="PRU01091"/>
    </source>
</evidence>
<dbReference type="PROSITE" id="PS51755">
    <property type="entry name" value="OMPR_PHOB"/>
    <property type="match status" value="1"/>
</dbReference>
<feature type="DNA-binding region" description="OmpR/PhoB-type" evidence="6">
    <location>
        <begin position="1"/>
        <end position="94"/>
    </location>
</feature>
<keyword evidence="3" id="KW-0805">Transcription regulation</keyword>
<dbReference type="SUPFAM" id="SSF46894">
    <property type="entry name" value="C-terminal effector domain of the bipartite response regulators"/>
    <property type="match status" value="1"/>
</dbReference>
<organism evidence="10 12">
    <name type="scientific">Antrihabitans spumae</name>
    <dbReference type="NCBI Taxonomy" id="3373370"/>
    <lineage>
        <taxon>Bacteria</taxon>
        <taxon>Bacillati</taxon>
        <taxon>Actinomycetota</taxon>
        <taxon>Actinomycetes</taxon>
        <taxon>Mycobacteriales</taxon>
        <taxon>Nocardiaceae</taxon>
        <taxon>Antrihabitans</taxon>
    </lineage>
</organism>
<dbReference type="EMBL" id="JBIMSN010000050">
    <property type="protein sequence ID" value="MFH5229213.1"/>
    <property type="molecule type" value="Genomic_DNA"/>
</dbReference>
<dbReference type="InterPro" id="IPR016032">
    <property type="entry name" value="Sig_transdc_resp-reg_C-effctor"/>
</dbReference>
<dbReference type="EMBL" id="JBIMSO010000005">
    <property type="protein sequence ID" value="MFH5207084.1"/>
    <property type="molecule type" value="Genomic_DNA"/>
</dbReference>
<evidence type="ECO:0000313" key="12">
    <source>
        <dbReference type="Proteomes" id="UP001609176"/>
    </source>
</evidence>
<dbReference type="EMBL" id="JBIMSP010000022">
    <property type="protein sequence ID" value="MFH5243198.1"/>
    <property type="molecule type" value="Genomic_DNA"/>
</dbReference>